<evidence type="ECO:0000256" key="5">
    <source>
        <dbReference type="ARBA" id="ARBA00022833"/>
    </source>
</evidence>
<keyword evidence="5" id="KW-0862">Zinc</keyword>
<dbReference type="PANTHER" id="PTHR46539">
    <property type="entry name" value="E3 UBIQUITIN-PROTEIN LIGASE ATL42"/>
    <property type="match status" value="1"/>
</dbReference>
<feature type="domain" description="RING-type" evidence="11">
    <location>
        <begin position="133"/>
        <end position="173"/>
    </location>
</feature>
<keyword evidence="13" id="KW-1185">Reference proteome</keyword>
<feature type="compositionally biased region" description="Low complexity" evidence="9">
    <location>
        <begin position="183"/>
        <end position="199"/>
    </location>
</feature>
<feature type="transmembrane region" description="Helical" evidence="10">
    <location>
        <begin position="56"/>
        <end position="74"/>
    </location>
</feature>
<evidence type="ECO:0000256" key="1">
    <source>
        <dbReference type="ARBA" id="ARBA00004370"/>
    </source>
</evidence>
<keyword evidence="3" id="KW-0479">Metal-binding</keyword>
<dbReference type="Proteomes" id="UP001230188">
    <property type="component" value="Unassembled WGS sequence"/>
</dbReference>
<comment type="subcellular location">
    <subcellularLocation>
        <location evidence="1">Membrane</location>
    </subcellularLocation>
</comment>
<evidence type="ECO:0000313" key="13">
    <source>
        <dbReference type="Proteomes" id="UP001230188"/>
    </source>
</evidence>
<evidence type="ECO:0000256" key="10">
    <source>
        <dbReference type="SAM" id="Phobius"/>
    </source>
</evidence>
<accession>A0AAD7UC41</accession>
<dbReference type="SUPFAM" id="SSF57850">
    <property type="entry name" value="RING/U-box"/>
    <property type="match status" value="1"/>
</dbReference>
<organism evidence="12 13">
    <name type="scientific">Chrysophaeum taylorii</name>
    <dbReference type="NCBI Taxonomy" id="2483200"/>
    <lineage>
        <taxon>Eukaryota</taxon>
        <taxon>Sar</taxon>
        <taxon>Stramenopiles</taxon>
        <taxon>Ochrophyta</taxon>
        <taxon>Pelagophyceae</taxon>
        <taxon>Pelagomonadales</taxon>
        <taxon>Pelagomonadaceae</taxon>
        <taxon>Chrysophaeum</taxon>
    </lineage>
</organism>
<proteinExistence type="predicted"/>
<feature type="region of interest" description="Disordered" evidence="9">
    <location>
        <begin position="179"/>
        <end position="250"/>
    </location>
</feature>
<evidence type="ECO:0000256" key="8">
    <source>
        <dbReference type="PROSITE-ProRule" id="PRU00175"/>
    </source>
</evidence>
<keyword evidence="6 10" id="KW-1133">Transmembrane helix</keyword>
<dbReference type="Gene3D" id="3.30.40.10">
    <property type="entry name" value="Zinc/RING finger domain, C3HC4 (zinc finger)"/>
    <property type="match status" value="1"/>
</dbReference>
<reference evidence="12" key="1">
    <citation type="submission" date="2023-01" db="EMBL/GenBank/DDBJ databases">
        <title>Metagenome sequencing of chrysophaentin producing Chrysophaeum taylorii.</title>
        <authorList>
            <person name="Davison J."/>
            <person name="Bewley C."/>
        </authorList>
    </citation>
    <scope>NUCLEOTIDE SEQUENCE</scope>
    <source>
        <strain evidence="12">NIES-1699</strain>
    </source>
</reference>
<evidence type="ECO:0000313" key="12">
    <source>
        <dbReference type="EMBL" id="KAJ8602211.1"/>
    </source>
</evidence>
<dbReference type="Pfam" id="PF13639">
    <property type="entry name" value="zf-RING_2"/>
    <property type="match status" value="1"/>
</dbReference>
<dbReference type="PROSITE" id="PS50089">
    <property type="entry name" value="ZF_RING_2"/>
    <property type="match status" value="1"/>
</dbReference>
<keyword evidence="4 8" id="KW-0863">Zinc-finger</keyword>
<dbReference type="EMBL" id="JAQMWT010000388">
    <property type="protein sequence ID" value="KAJ8602211.1"/>
    <property type="molecule type" value="Genomic_DNA"/>
</dbReference>
<comment type="caution">
    <text evidence="12">The sequence shown here is derived from an EMBL/GenBank/DDBJ whole genome shotgun (WGS) entry which is preliminary data.</text>
</comment>
<gene>
    <name evidence="12" type="ORF">CTAYLR_003641</name>
</gene>
<evidence type="ECO:0000256" key="7">
    <source>
        <dbReference type="ARBA" id="ARBA00023136"/>
    </source>
</evidence>
<dbReference type="SMART" id="SM00184">
    <property type="entry name" value="RING"/>
    <property type="match status" value="1"/>
</dbReference>
<evidence type="ECO:0000256" key="2">
    <source>
        <dbReference type="ARBA" id="ARBA00022692"/>
    </source>
</evidence>
<dbReference type="GO" id="GO:0008270">
    <property type="term" value="F:zinc ion binding"/>
    <property type="evidence" value="ECO:0007669"/>
    <property type="project" value="UniProtKB-KW"/>
</dbReference>
<feature type="compositionally biased region" description="Low complexity" evidence="9">
    <location>
        <begin position="214"/>
        <end position="230"/>
    </location>
</feature>
<dbReference type="AlphaFoldDB" id="A0AAD7UC41"/>
<evidence type="ECO:0000256" key="4">
    <source>
        <dbReference type="ARBA" id="ARBA00022771"/>
    </source>
</evidence>
<keyword evidence="2 10" id="KW-0812">Transmembrane</keyword>
<keyword evidence="7 10" id="KW-0472">Membrane</keyword>
<dbReference type="GO" id="GO:0016020">
    <property type="term" value="C:membrane"/>
    <property type="evidence" value="ECO:0007669"/>
    <property type="project" value="UniProtKB-SubCell"/>
</dbReference>
<dbReference type="PANTHER" id="PTHR46539:SF1">
    <property type="entry name" value="E3 UBIQUITIN-PROTEIN LIGASE ATL42"/>
    <property type="match status" value="1"/>
</dbReference>
<name>A0AAD7UC41_9STRA</name>
<evidence type="ECO:0000256" key="6">
    <source>
        <dbReference type="ARBA" id="ARBA00022989"/>
    </source>
</evidence>
<dbReference type="InterPro" id="IPR001841">
    <property type="entry name" value="Znf_RING"/>
</dbReference>
<evidence type="ECO:0000256" key="9">
    <source>
        <dbReference type="SAM" id="MobiDB-lite"/>
    </source>
</evidence>
<evidence type="ECO:0000259" key="11">
    <source>
        <dbReference type="PROSITE" id="PS50089"/>
    </source>
</evidence>
<evidence type="ECO:0000256" key="3">
    <source>
        <dbReference type="ARBA" id="ARBA00022723"/>
    </source>
</evidence>
<protein>
    <recommendedName>
        <fullName evidence="11">RING-type domain-containing protein</fullName>
    </recommendedName>
</protein>
<dbReference type="InterPro" id="IPR013083">
    <property type="entry name" value="Znf_RING/FYVE/PHD"/>
</dbReference>
<sequence length="250" mass="27241">MSECGPNRTQPIYNATSCAAGVVAFPCTCEATVLCCGTGDCERCYESEQKDALFSFSWPLVAGWYAMLVVLFCFGRRGRFVNRHCFFFPMGRRRDDARPEAGSDASRTEVEITPVVKTRLITEADLGDEPPVCTICLNPLALDDVVAALDCPHLYHGDCIVEWLRRKSSCPLCAQRIDVEDGSASPPTSATPSAPETAANVPPRGSSARRVRLPRLLSLRSSGPTISIDDIPPPNPDDDDEDSRREPSGD</sequence>